<dbReference type="Proteomes" id="UP000648663">
    <property type="component" value="Unassembled WGS sequence"/>
</dbReference>
<gene>
    <name evidence="3" type="ORF">FB380_002692</name>
    <name evidence="2" type="ORF">GCM10011589_39240</name>
</gene>
<dbReference type="EMBL" id="BMMI01000008">
    <property type="protein sequence ID" value="GGL79257.1"/>
    <property type="molecule type" value="Genomic_DNA"/>
</dbReference>
<organism evidence="3 4">
    <name type="scientific">Modestobacter marinus</name>
    <dbReference type="NCBI Taxonomy" id="477641"/>
    <lineage>
        <taxon>Bacteria</taxon>
        <taxon>Bacillati</taxon>
        <taxon>Actinomycetota</taxon>
        <taxon>Actinomycetes</taxon>
        <taxon>Geodermatophilales</taxon>
        <taxon>Geodermatophilaceae</taxon>
        <taxon>Modestobacter</taxon>
    </lineage>
</organism>
<reference evidence="2" key="4">
    <citation type="submission" date="2024-05" db="EMBL/GenBank/DDBJ databases">
        <authorList>
            <person name="Sun Q."/>
            <person name="Zhou Y."/>
        </authorList>
    </citation>
    <scope>NUCLEOTIDE SEQUENCE</scope>
    <source>
        <strain evidence="2">CGMCC 4.5581</strain>
    </source>
</reference>
<keyword evidence="5" id="KW-1185">Reference proteome</keyword>
<evidence type="ECO:0000313" key="3">
    <source>
        <dbReference type="EMBL" id="NIH68246.1"/>
    </source>
</evidence>
<dbReference type="Proteomes" id="UP000552836">
    <property type="component" value="Unassembled WGS sequence"/>
</dbReference>
<reference evidence="3 4" key="3">
    <citation type="submission" date="2020-02" db="EMBL/GenBank/DDBJ databases">
        <title>Sequencing the genomes of 1000 actinobacteria strains.</title>
        <authorList>
            <person name="Klenk H.-P."/>
        </authorList>
    </citation>
    <scope>NUCLEOTIDE SEQUENCE [LARGE SCALE GENOMIC DNA]</scope>
    <source>
        <strain evidence="3 4">DSM 45201</strain>
    </source>
</reference>
<reference evidence="2" key="1">
    <citation type="journal article" date="2014" name="Int. J. Syst. Evol. Microbiol.">
        <title>Complete genome of a new Firmicutes species belonging to the dominant human colonic microbiota ('Ruminococcus bicirculans') reveals two chromosomes and a selective capacity to utilize plant glucans.</title>
        <authorList>
            <consortium name="NISC Comparative Sequencing Program"/>
            <person name="Wegmann U."/>
            <person name="Louis P."/>
            <person name="Goesmann A."/>
            <person name="Henrissat B."/>
            <person name="Duncan S.H."/>
            <person name="Flint H.J."/>
        </authorList>
    </citation>
    <scope>NUCLEOTIDE SEQUENCE</scope>
    <source>
        <strain evidence="2">CGMCC 4.5581</strain>
    </source>
</reference>
<dbReference type="RefSeq" id="WP_166755488.1">
    <property type="nucleotide sequence ID" value="NZ_BAABJU010000005.1"/>
</dbReference>
<accession>A0A846LKW4</accession>
<name>A0A846LKW4_9ACTN</name>
<reference evidence="5" key="2">
    <citation type="journal article" date="2019" name="Int. J. Syst. Evol. Microbiol.">
        <title>The Global Catalogue of Microorganisms (GCM) 10K type strain sequencing project: providing services to taxonomists for standard genome sequencing and annotation.</title>
        <authorList>
            <consortium name="The Broad Institute Genomics Platform"/>
            <consortium name="The Broad Institute Genome Sequencing Center for Infectious Disease"/>
            <person name="Wu L."/>
            <person name="Ma J."/>
        </authorList>
    </citation>
    <scope>NUCLEOTIDE SEQUENCE [LARGE SCALE GENOMIC DNA]</scope>
    <source>
        <strain evidence="5">CGMCC 4.5581</strain>
    </source>
</reference>
<keyword evidence="1" id="KW-0812">Transmembrane</keyword>
<evidence type="ECO:0000313" key="5">
    <source>
        <dbReference type="Proteomes" id="UP000648663"/>
    </source>
</evidence>
<keyword evidence="1" id="KW-0472">Membrane</keyword>
<sequence length="261" mass="28419">MNTRHPHGRNRIERRNWSVPAGALQNAGDAWRRLPPWSRWLLAVGVFVGLQALAAPTGVLFAVLLLTLLGLTGEAAIERRRLSLTGPETELAEADWIEARVAGAACRAWEETLREPSWSSSALDATRAAFDGDREVDAVIDLALRIHDARSQLGAMPTGPARVIWQQQWTALDAAAERLGERADALIRHREQAAQLSRELAELERSALVVDDLTIATSVGSERAGLSPVADDIASTRAAVRELIEMMTHTRAPLATPVDTP</sequence>
<evidence type="ECO:0000313" key="2">
    <source>
        <dbReference type="EMBL" id="GGL79257.1"/>
    </source>
</evidence>
<protein>
    <submittedName>
        <fullName evidence="3">Uncharacterized protein</fullName>
    </submittedName>
</protein>
<keyword evidence="1" id="KW-1133">Transmembrane helix</keyword>
<feature type="transmembrane region" description="Helical" evidence="1">
    <location>
        <begin position="40"/>
        <end position="71"/>
    </location>
</feature>
<dbReference type="AlphaFoldDB" id="A0A846LKW4"/>
<dbReference type="EMBL" id="JAAMPA010000001">
    <property type="protein sequence ID" value="NIH68246.1"/>
    <property type="molecule type" value="Genomic_DNA"/>
</dbReference>
<evidence type="ECO:0000256" key="1">
    <source>
        <dbReference type="SAM" id="Phobius"/>
    </source>
</evidence>
<evidence type="ECO:0000313" key="4">
    <source>
        <dbReference type="Proteomes" id="UP000552836"/>
    </source>
</evidence>
<proteinExistence type="predicted"/>
<comment type="caution">
    <text evidence="3">The sequence shown here is derived from an EMBL/GenBank/DDBJ whole genome shotgun (WGS) entry which is preliminary data.</text>
</comment>